<keyword evidence="9" id="KW-1185">Reference proteome</keyword>
<evidence type="ECO:0000256" key="3">
    <source>
        <dbReference type="ARBA" id="ARBA00022679"/>
    </source>
</evidence>
<dbReference type="Pfam" id="PF05175">
    <property type="entry name" value="MTS"/>
    <property type="match status" value="1"/>
</dbReference>
<proteinExistence type="inferred from homology"/>
<dbReference type="SUPFAM" id="SSF53335">
    <property type="entry name" value="S-adenosyl-L-methionine-dependent methyltransferases"/>
    <property type="match status" value="1"/>
</dbReference>
<comment type="caution">
    <text evidence="8">The sequence shown here is derived from an EMBL/GenBank/DDBJ whole genome shotgun (WGS) entry which is preliminary data.</text>
</comment>
<dbReference type="PANTHER" id="PTHR45875">
    <property type="entry name" value="METHYLTRANSFERASE N6AMT1"/>
    <property type="match status" value="1"/>
</dbReference>
<evidence type="ECO:0000313" key="9">
    <source>
        <dbReference type="Proteomes" id="UP000663801"/>
    </source>
</evidence>
<evidence type="ECO:0000259" key="5">
    <source>
        <dbReference type="Pfam" id="PF05175"/>
    </source>
</evidence>
<dbReference type="GO" id="GO:0008757">
    <property type="term" value="F:S-adenosylmethionine-dependent methyltransferase activity"/>
    <property type="evidence" value="ECO:0007669"/>
    <property type="project" value="TreeGrafter"/>
</dbReference>
<dbReference type="InterPro" id="IPR055487">
    <property type="entry name" value="DUF7059"/>
</dbReference>
<dbReference type="InterPro" id="IPR056684">
    <property type="entry name" value="DUF7782"/>
</dbReference>
<gene>
    <name evidence="8" type="ORF">JL107_13595</name>
</gene>
<evidence type="ECO:0000259" key="7">
    <source>
        <dbReference type="Pfam" id="PF25004"/>
    </source>
</evidence>
<sequence length="500" mass="52069">MSDQPLSDPDVVDRVGADLRAAGFDSDGVPELLGAGAHAALGRGEPFPALRATRDGPPLATAVRLFLLGTTEPESAVRATLPSADLAALVAQGVLEPDADGFRAGLDIRPHADEDAEFLVVSDLDSDTRPGPVRREHVLGIGSASVSLARAVIRRPVGRALDLGTGCGIQALHTASHAGSITATDVSRRALALAGATARINGQHWDLRRGSLFEPVAGERFDLIVSNPPFVVGDGRQDYVYRDSGVAGDGLGATLVGAMADHLNPGGTAQLLANWIVRDDGDWRERVGDWVTGSGLDAWVVQRELADPAEYVSLWLKDAGERGGQAEAVATAWLDWFAAERVTGIGMGLITLQRNDSATPLVTLDEITGAGEAVTGPEADAFLARRRWLDRAGDADLLGTAFSVSPGTMLEHRSIPGNAGWQPVLRLLRRPGGPGATLQVDEWGEALLGGCTGTVPLALQLQVLAAAHGLDVAALAGAVLPAVRVGVLRGLLHPVDSLPA</sequence>
<dbReference type="PROSITE" id="PS00092">
    <property type="entry name" value="N6_MTASE"/>
    <property type="match status" value="1"/>
</dbReference>
<dbReference type="EMBL" id="JAERWL010000010">
    <property type="protein sequence ID" value="MBM9477478.1"/>
    <property type="molecule type" value="Genomic_DNA"/>
</dbReference>
<evidence type="ECO:0000256" key="1">
    <source>
        <dbReference type="ARBA" id="ARBA00006149"/>
    </source>
</evidence>
<dbReference type="InterPro" id="IPR052190">
    <property type="entry name" value="Euk-Arch_PrmC-MTase"/>
</dbReference>
<dbReference type="GO" id="GO:0035657">
    <property type="term" value="C:eRF1 methyltransferase complex"/>
    <property type="evidence" value="ECO:0007669"/>
    <property type="project" value="TreeGrafter"/>
</dbReference>
<dbReference type="CDD" id="cd02440">
    <property type="entry name" value="AdoMet_MTases"/>
    <property type="match status" value="1"/>
</dbReference>
<comment type="similarity">
    <text evidence="1">Belongs to the eukaryotic/archaeal PrmC-related family.</text>
</comment>
<protein>
    <submittedName>
        <fullName evidence="8">Class I SAM-dependent methyltransferase</fullName>
    </submittedName>
</protein>
<dbReference type="GO" id="GO:0032259">
    <property type="term" value="P:methylation"/>
    <property type="evidence" value="ECO:0007669"/>
    <property type="project" value="UniProtKB-KW"/>
</dbReference>
<dbReference type="GO" id="GO:0008170">
    <property type="term" value="F:N-methyltransferase activity"/>
    <property type="evidence" value="ECO:0007669"/>
    <property type="project" value="UniProtKB-ARBA"/>
</dbReference>
<feature type="domain" description="DUF7782" evidence="7">
    <location>
        <begin position="381"/>
        <end position="494"/>
    </location>
</feature>
<dbReference type="Pfam" id="PF23186">
    <property type="entry name" value="DUF7059"/>
    <property type="match status" value="1"/>
</dbReference>
<reference evidence="8" key="1">
    <citation type="submission" date="2021-01" db="EMBL/GenBank/DDBJ databases">
        <title>KCTC 19127 draft genome.</title>
        <authorList>
            <person name="An D."/>
        </authorList>
    </citation>
    <scope>NUCLEOTIDE SEQUENCE</scope>
    <source>
        <strain evidence="8">KCTC 19127</strain>
    </source>
</reference>
<dbReference type="Gene3D" id="3.40.50.150">
    <property type="entry name" value="Vaccinia Virus protein VP39"/>
    <property type="match status" value="1"/>
</dbReference>
<dbReference type="PANTHER" id="PTHR45875:SF1">
    <property type="entry name" value="METHYLTRANSFERASE N6AMT1"/>
    <property type="match status" value="1"/>
</dbReference>
<dbReference type="GO" id="GO:0008276">
    <property type="term" value="F:protein methyltransferase activity"/>
    <property type="evidence" value="ECO:0007669"/>
    <property type="project" value="TreeGrafter"/>
</dbReference>
<name>A0A939C190_9ACTN</name>
<dbReference type="Proteomes" id="UP000663801">
    <property type="component" value="Unassembled WGS sequence"/>
</dbReference>
<accession>A0A939C190</accession>
<dbReference type="AlphaFoldDB" id="A0A939C190"/>
<keyword evidence="4" id="KW-0949">S-adenosyl-L-methionine</keyword>
<dbReference type="Pfam" id="PF25004">
    <property type="entry name" value="DUF7782"/>
    <property type="match status" value="1"/>
</dbReference>
<dbReference type="GO" id="GO:0003676">
    <property type="term" value="F:nucleic acid binding"/>
    <property type="evidence" value="ECO:0007669"/>
    <property type="project" value="InterPro"/>
</dbReference>
<dbReference type="InterPro" id="IPR029063">
    <property type="entry name" value="SAM-dependent_MTases_sf"/>
</dbReference>
<evidence type="ECO:0000256" key="4">
    <source>
        <dbReference type="ARBA" id="ARBA00022691"/>
    </source>
</evidence>
<evidence type="ECO:0000313" key="8">
    <source>
        <dbReference type="EMBL" id="MBM9477478.1"/>
    </source>
</evidence>
<dbReference type="InterPro" id="IPR007848">
    <property type="entry name" value="Small_mtfrase_dom"/>
</dbReference>
<feature type="domain" description="DUF7059" evidence="6">
    <location>
        <begin position="21"/>
        <end position="104"/>
    </location>
</feature>
<keyword evidence="3" id="KW-0808">Transferase</keyword>
<evidence type="ECO:0000256" key="2">
    <source>
        <dbReference type="ARBA" id="ARBA00022603"/>
    </source>
</evidence>
<organism evidence="8 9">
    <name type="scientific">Nakamurella flavida</name>
    <dbReference type="NCBI Taxonomy" id="363630"/>
    <lineage>
        <taxon>Bacteria</taxon>
        <taxon>Bacillati</taxon>
        <taxon>Actinomycetota</taxon>
        <taxon>Actinomycetes</taxon>
        <taxon>Nakamurellales</taxon>
        <taxon>Nakamurellaceae</taxon>
        <taxon>Nakamurella</taxon>
    </lineage>
</organism>
<feature type="domain" description="Methyltransferase small" evidence="5">
    <location>
        <begin position="145"/>
        <end position="240"/>
    </location>
</feature>
<evidence type="ECO:0000259" key="6">
    <source>
        <dbReference type="Pfam" id="PF23186"/>
    </source>
</evidence>
<keyword evidence="2 8" id="KW-0489">Methyltransferase</keyword>
<dbReference type="InterPro" id="IPR002052">
    <property type="entry name" value="DNA_methylase_N6_adenine_CS"/>
</dbReference>